<dbReference type="Proteomes" id="UP000276133">
    <property type="component" value="Unassembled WGS sequence"/>
</dbReference>
<dbReference type="EMBL" id="REGN01002994">
    <property type="protein sequence ID" value="RNA25008.1"/>
    <property type="molecule type" value="Genomic_DNA"/>
</dbReference>
<sequence>MTNAIIRVKVLENQTDLILQKVLQKFCGMIHDLNLSQGQSTKIQNRQIVDEFEIGEVIDGVFTYYNKPYLLKCEIISISISQNSQPTQSSTQVSLRSNRESHKRNRSESCIIETSQSGKKIK</sequence>
<feature type="compositionally biased region" description="Low complexity" evidence="1">
    <location>
        <begin position="82"/>
        <end position="94"/>
    </location>
</feature>
<evidence type="ECO:0000313" key="3">
    <source>
        <dbReference type="Proteomes" id="UP000276133"/>
    </source>
</evidence>
<proteinExistence type="predicted"/>
<feature type="region of interest" description="Disordered" evidence="1">
    <location>
        <begin position="82"/>
        <end position="122"/>
    </location>
</feature>
<gene>
    <name evidence="2" type="ORF">BpHYR1_028981</name>
</gene>
<evidence type="ECO:0000313" key="2">
    <source>
        <dbReference type="EMBL" id="RNA25008.1"/>
    </source>
</evidence>
<name>A0A3M7RNZ0_BRAPC</name>
<evidence type="ECO:0000256" key="1">
    <source>
        <dbReference type="SAM" id="MobiDB-lite"/>
    </source>
</evidence>
<keyword evidence="3" id="KW-1185">Reference proteome</keyword>
<feature type="compositionally biased region" description="Polar residues" evidence="1">
    <location>
        <begin position="112"/>
        <end position="122"/>
    </location>
</feature>
<protein>
    <submittedName>
        <fullName evidence="2">Uncharacterized protein</fullName>
    </submittedName>
</protein>
<comment type="caution">
    <text evidence="2">The sequence shown here is derived from an EMBL/GenBank/DDBJ whole genome shotgun (WGS) entry which is preliminary data.</text>
</comment>
<reference evidence="2 3" key="1">
    <citation type="journal article" date="2018" name="Sci. Rep.">
        <title>Genomic signatures of local adaptation to the degree of environmental predictability in rotifers.</title>
        <authorList>
            <person name="Franch-Gras L."/>
            <person name="Hahn C."/>
            <person name="Garcia-Roger E.M."/>
            <person name="Carmona M.J."/>
            <person name="Serra M."/>
            <person name="Gomez A."/>
        </authorList>
    </citation>
    <scope>NUCLEOTIDE SEQUENCE [LARGE SCALE GENOMIC DNA]</scope>
    <source>
        <strain evidence="2">HYR1</strain>
    </source>
</reference>
<organism evidence="2 3">
    <name type="scientific">Brachionus plicatilis</name>
    <name type="common">Marine rotifer</name>
    <name type="synonym">Brachionus muelleri</name>
    <dbReference type="NCBI Taxonomy" id="10195"/>
    <lineage>
        <taxon>Eukaryota</taxon>
        <taxon>Metazoa</taxon>
        <taxon>Spiralia</taxon>
        <taxon>Gnathifera</taxon>
        <taxon>Rotifera</taxon>
        <taxon>Eurotatoria</taxon>
        <taxon>Monogononta</taxon>
        <taxon>Pseudotrocha</taxon>
        <taxon>Ploima</taxon>
        <taxon>Brachionidae</taxon>
        <taxon>Brachionus</taxon>
    </lineage>
</organism>
<dbReference type="AlphaFoldDB" id="A0A3M7RNZ0"/>
<accession>A0A3M7RNZ0</accession>